<keyword evidence="2" id="KW-0288">FMN</keyword>
<name>A0A9W6R7H3_9PSEU</name>
<dbReference type="PANTHER" id="PTHR42847">
    <property type="entry name" value="ALKANESULFONATE MONOOXYGENASE"/>
    <property type="match status" value="1"/>
</dbReference>
<dbReference type="GO" id="GO:0008726">
    <property type="term" value="F:alkanesulfonate monooxygenase activity"/>
    <property type="evidence" value="ECO:0007669"/>
    <property type="project" value="TreeGrafter"/>
</dbReference>
<dbReference type="PANTHER" id="PTHR42847:SF4">
    <property type="entry name" value="ALKANESULFONATE MONOOXYGENASE-RELATED"/>
    <property type="match status" value="1"/>
</dbReference>
<evidence type="ECO:0000313" key="6">
    <source>
        <dbReference type="EMBL" id="GLY70484.1"/>
    </source>
</evidence>
<evidence type="ECO:0000256" key="4">
    <source>
        <dbReference type="ARBA" id="ARBA00023033"/>
    </source>
</evidence>
<accession>A0A9W6R7H3</accession>
<protein>
    <submittedName>
        <fullName evidence="6">Alkanesulfonate monooxygenase</fullName>
    </submittedName>
</protein>
<dbReference type="Gene3D" id="3.20.20.30">
    <property type="entry name" value="Luciferase-like domain"/>
    <property type="match status" value="1"/>
</dbReference>
<keyword evidence="7" id="KW-1185">Reference proteome</keyword>
<organism evidence="6 7">
    <name type="scientific">Amycolatopsis taiwanensis</name>
    <dbReference type="NCBI Taxonomy" id="342230"/>
    <lineage>
        <taxon>Bacteria</taxon>
        <taxon>Bacillati</taxon>
        <taxon>Actinomycetota</taxon>
        <taxon>Actinomycetes</taxon>
        <taxon>Pseudonocardiales</taxon>
        <taxon>Pseudonocardiaceae</taxon>
        <taxon>Amycolatopsis</taxon>
    </lineage>
</organism>
<keyword evidence="3" id="KW-0560">Oxidoreductase</keyword>
<comment type="caution">
    <text evidence="6">The sequence shown here is derived from an EMBL/GenBank/DDBJ whole genome shotgun (WGS) entry which is preliminary data.</text>
</comment>
<evidence type="ECO:0000256" key="2">
    <source>
        <dbReference type="ARBA" id="ARBA00022643"/>
    </source>
</evidence>
<dbReference type="SUPFAM" id="SSF51679">
    <property type="entry name" value="Bacterial luciferase-like"/>
    <property type="match status" value="1"/>
</dbReference>
<dbReference type="InterPro" id="IPR011251">
    <property type="entry name" value="Luciferase-like_dom"/>
</dbReference>
<feature type="domain" description="Luciferase-like" evidence="5">
    <location>
        <begin position="19"/>
        <end position="342"/>
    </location>
</feature>
<dbReference type="Proteomes" id="UP001165136">
    <property type="component" value="Unassembled WGS sequence"/>
</dbReference>
<gene>
    <name evidence="6" type="primary">ssuD</name>
    <name evidence="6" type="ORF">Atai01_71030</name>
</gene>
<reference evidence="6" key="1">
    <citation type="submission" date="2023-03" db="EMBL/GenBank/DDBJ databases">
        <title>Amycolatopsis taiwanensis NBRC 103393.</title>
        <authorList>
            <person name="Ichikawa N."/>
            <person name="Sato H."/>
            <person name="Tonouchi N."/>
        </authorList>
    </citation>
    <scope>NUCLEOTIDE SEQUENCE</scope>
    <source>
        <strain evidence="6">NBRC 103393</strain>
    </source>
</reference>
<sequence>MPAPKTFRSEMMPVNARRMRFHWSLPSSGVADQRRGARFRNEINQFADLDRQRDFCVRADELGLDSVLLPIGFQRADPTVLATVFGLATKRINLMPASRPAVISPTHFVQQVNAVSAFTNGRIEINVVSGQGSDELRYYGDFSTHDERYQRTDEFWTICHALWRREFPVNFEGKFIHVEGARINQPFVSPDRDRPYIYIGGSSDQARQLAIKHADCLLRVVEPPEQLKPKIEPALAAGIEVGIISNLIAGPTHDDALDAGRMLAQNAGERGKAAVAEWRSKTSESVGFNAIYQLAEERSSWLTPYLWTGLVPYMGPMAISLIGDPGEIVESIFEYRRIGVTQFMFQARPDLPTLEFFGANILPKIRQREEQEPAAAVDSIGEKR</sequence>
<dbReference type="GO" id="GO:0046306">
    <property type="term" value="P:alkanesulfonate catabolic process"/>
    <property type="evidence" value="ECO:0007669"/>
    <property type="project" value="TreeGrafter"/>
</dbReference>
<dbReference type="EMBL" id="BSTI01000023">
    <property type="protein sequence ID" value="GLY70484.1"/>
    <property type="molecule type" value="Genomic_DNA"/>
</dbReference>
<evidence type="ECO:0000256" key="1">
    <source>
        <dbReference type="ARBA" id="ARBA00022630"/>
    </source>
</evidence>
<dbReference type="AlphaFoldDB" id="A0A9W6R7H3"/>
<dbReference type="Pfam" id="PF00296">
    <property type="entry name" value="Bac_luciferase"/>
    <property type="match status" value="1"/>
</dbReference>
<evidence type="ECO:0000256" key="3">
    <source>
        <dbReference type="ARBA" id="ARBA00023002"/>
    </source>
</evidence>
<keyword evidence="1" id="KW-0285">Flavoprotein</keyword>
<proteinExistence type="predicted"/>
<keyword evidence="4 6" id="KW-0503">Monooxygenase</keyword>
<evidence type="ECO:0000259" key="5">
    <source>
        <dbReference type="Pfam" id="PF00296"/>
    </source>
</evidence>
<dbReference type="InterPro" id="IPR036661">
    <property type="entry name" value="Luciferase-like_sf"/>
</dbReference>
<evidence type="ECO:0000313" key="7">
    <source>
        <dbReference type="Proteomes" id="UP001165136"/>
    </source>
</evidence>
<dbReference type="InterPro" id="IPR050172">
    <property type="entry name" value="SsuD_RutA_monooxygenase"/>
</dbReference>